<evidence type="ECO:0000313" key="2">
    <source>
        <dbReference type="Proteomes" id="UP000008744"/>
    </source>
</evidence>
<dbReference type="EMBL" id="CH479219">
    <property type="protein sequence ID" value="EDW34688.1"/>
    <property type="molecule type" value="Genomic_DNA"/>
</dbReference>
<protein>
    <submittedName>
        <fullName evidence="1">GL12766</fullName>
    </submittedName>
</protein>
<accession>B4H7P8</accession>
<evidence type="ECO:0000313" key="1">
    <source>
        <dbReference type="EMBL" id="EDW34688.1"/>
    </source>
</evidence>
<organism evidence="2">
    <name type="scientific">Drosophila persimilis</name>
    <name type="common">Fruit fly</name>
    <dbReference type="NCBI Taxonomy" id="7234"/>
    <lineage>
        <taxon>Eukaryota</taxon>
        <taxon>Metazoa</taxon>
        <taxon>Ecdysozoa</taxon>
        <taxon>Arthropoda</taxon>
        <taxon>Hexapoda</taxon>
        <taxon>Insecta</taxon>
        <taxon>Pterygota</taxon>
        <taxon>Neoptera</taxon>
        <taxon>Endopterygota</taxon>
        <taxon>Diptera</taxon>
        <taxon>Brachycera</taxon>
        <taxon>Muscomorpha</taxon>
        <taxon>Ephydroidea</taxon>
        <taxon>Drosophilidae</taxon>
        <taxon>Drosophila</taxon>
        <taxon>Sophophora</taxon>
    </lineage>
</organism>
<dbReference type="AlphaFoldDB" id="B4H7P8"/>
<dbReference type="HOGENOM" id="CLU_2457144_0_0_1"/>
<reference evidence="1 2" key="1">
    <citation type="journal article" date="2007" name="Nature">
        <title>Evolution of genes and genomes on the Drosophila phylogeny.</title>
        <authorList>
            <consortium name="Drosophila 12 Genomes Consortium"/>
            <person name="Clark A.G."/>
            <person name="Eisen M.B."/>
            <person name="Smith D.R."/>
            <person name="Bergman C.M."/>
            <person name="Oliver B."/>
            <person name="Markow T.A."/>
            <person name="Kaufman T.C."/>
            <person name="Kellis M."/>
            <person name="Gelbart W."/>
            <person name="Iyer V.N."/>
            <person name="Pollard D.A."/>
            <person name="Sackton T.B."/>
            <person name="Larracuente A.M."/>
            <person name="Singh N.D."/>
            <person name="Abad J.P."/>
            <person name="Abt D.N."/>
            <person name="Adryan B."/>
            <person name="Aguade M."/>
            <person name="Akashi H."/>
            <person name="Anderson W.W."/>
            <person name="Aquadro C.F."/>
            <person name="Ardell D.H."/>
            <person name="Arguello R."/>
            <person name="Artieri C.G."/>
            <person name="Barbash D.A."/>
            <person name="Barker D."/>
            <person name="Barsanti P."/>
            <person name="Batterham P."/>
            <person name="Batzoglou S."/>
            <person name="Begun D."/>
            <person name="Bhutkar A."/>
            <person name="Blanco E."/>
            <person name="Bosak S.A."/>
            <person name="Bradley R.K."/>
            <person name="Brand A.D."/>
            <person name="Brent M.R."/>
            <person name="Brooks A.N."/>
            <person name="Brown R.H."/>
            <person name="Butlin R.K."/>
            <person name="Caggese C."/>
            <person name="Calvi B.R."/>
            <person name="Bernardo de Carvalho A."/>
            <person name="Caspi A."/>
            <person name="Castrezana S."/>
            <person name="Celniker S.E."/>
            <person name="Chang J.L."/>
            <person name="Chapple C."/>
            <person name="Chatterji S."/>
            <person name="Chinwalla A."/>
            <person name="Civetta A."/>
            <person name="Clifton S.W."/>
            <person name="Comeron J.M."/>
            <person name="Costello J.C."/>
            <person name="Coyne J.A."/>
            <person name="Daub J."/>
            <person name="David R.G."/>
            <person name="Delcher A.L."/>
            <person name="Delehaunty K."/>
            <person name="Do C.B."/>
            <person name="Ebling H."/>
            <person name="Edwards K."/>
            <person name="Eickbush T."/>
            <person name="Evans J.D."/>
            <person name="Filipski A."/>
            <person name="Findeiss S."/>
            <person name="Freyhult E."/>
            <person name="Fulton L."/>
            <person name="Fulton R."/>
            <person name="Garcia A.C."/>
            <person name="Gardiner A."/>
            <person name="Garfield D.A."/>
            <person name="Garvin B.E."/>
            <person name="Gibson G."/>
            <person name="Gilbert D."/>
            <person name="Gnerre S."/>
            <person name="Godfrey J."/>
            <person name="Good R."/>
            <person name="Gotea V."/>
            <person name="Gravely B."/>
            <person name="Greenberg A.J."/>
            <person name="Griffiths-Jones S."/>
            <person name="Gross S."/>
            <person name="Guigo R."/>
            <person name="Gustafson E.A."/>
            <person name="Haerty W."/>
            <person name="Hahn M.W."/>
            <person name="Halligan D.L."/>
            <person name="Halpern A.L."/>
            <person name="Halter G.M."/>
            <person name="Han M.V."/>
            <person name="Heger A."/>
            <person name="Hillier L."/>
            <person name="Hinrichs A.S."/>
            <person name="Holmes I."/>
            <person name="Hoskins R.A."/>
            <person name="Hubisz M.J."/>
            <person name="Hultmark D."/>
            <person name="Huntley M.A."/>
            <person name="Jaffe D.B."/>
            <person name="Jagadeeshan S."/>
            <person name="Jeck W.R."/>
            <person name="Johnson J."/>
            <person name="Jones C.D."/>
            <person name="Jordan W.C."/>
            <person name="Karpen G.H."/>
            <person name="Kataoka E."/>
            <person name="Keightley P.D."/>
            <person name="Kheradpour P."/>
            <person name="Kirkness E.F."/>
            <person name="Koerich L.B."/>
            <person name="Kristiansen K."/>
            <person name="Kudrna D."/>
            <person name="Kulathinal R.J."/>
            <person name="Kumar S."/>
            <person name="Kwok R."/>
            <person name="Lander E."/>
            <person name="Langley C.H."/>
            <person name="Lapoint R."/>
            <person name="Lazzaro B.P."/>
            <person name="Lee S.J."/>
            <person name="Levesque L."/>
            <person name="Li R."/>
            <person name="Lin C.F."/>
            <person name="Lin M.F."/>
            <person name="Lindblad-Toh K."/>
            <person name="Llopart A."/>
            <person name="Long M."/>
            <person name="Low L."/>
            <person name="Lozovsky E."/>
            <person name="Lu J."/>
            <person name="Luo M."/>
            <person name="Machado C.A."/>
            <person name="Makalowski W."/>
            <person name="Marzo M."/>
            <person name="Matsuda M."/>
            <person name="Matzkin L."/>
            <person name="McAllister B."/>
            <person name="McBride C.S."/>
            <person name="McKernan B."/>
            <person name="McKernan K."/>
            <person name="Mendez-Lago M."/>
            <person name="Minx P."/>
            <person name="Mollenhauer M.U."/>
            <person name="Montooth K."/>
            <person name="Mount S.M."/>
            <person name="Mu X."/>
            <person name="Myers E."/>
            <person name="Negre B."/>
            <person name="Newfeld S."/>
            <person name="Nielsen R."/>
            <person name="Noor M.A."/>
            <person name="O'Grady P."/>
            <person name="Pachter L."/>
            <person name="Papaceit M."/>
            <person name="Parisi M.J."/>
            <person name="Parisi M."/>
            <person name="Parts L."/>
            <person name="Pedersen J.S."/>
            <person name="Pesole G."/>
            <person name="Phillippy A.M."/>
            <person name="Ponting C.P."/>
            <person name="Pop M."/>
            <person name="Porcelli D."/>
            <person name="Powell J.R."/>
            <person name="Prohaska S."/>
            <person name="Pruitt K."/>
            <person name="Puig M."/>
            <person name="Quesneville H."/>
            <person name="Ram K.R."/>
            <person name="Rand D."/>
            <person name="Rasmussen M.D."/>
            <person name="Reed L.K."/>
            <person name="Reenan R."/>
            <person name="Reily A."/>
            <person name="Remington K.A."/>
            <person name="Rieger T.T."/>
            <person name="Ritchie M.G."/>
            <person name="Robin C."/>
            <person name="Rogers Y.H."/>
            <person name="Rohde C."/>
            <person name="Rozas J."/>
            <person name="Rubenfield M.J."/>
            <person name="Ruiz A."/>
            <person name="Russo S."/>
            <person name="Salzberg S.L."/>
            <person name="Sanchez-Gracia A."/>
            <person name="Saranga D.J."/>
            <person name="Sato H."/>
            <person name="Schaeffer S.W."/>
            <person name="Schatz M.C."/>
            <person name="Schlenke T."/>
            <person name="Schwartz R."/>
            <person name="Segarra C."/>
            <person name="Singh R.S."/>
            <person name="Sirot L."/>
            <person name="Sirota M."/>
            <person name="Sisneros N.B."/>
            <person name="Smith C.D."/>
            <person name="Smith T.F."/>
            <person name="Spieth J."/>
            <person name="Stage D.E."/>
            <person name="Stark A."/>
            <person name="Stephan W."/>
            <person name="Strausberg R.L."/>
            <person name="Strempel S."/>
            <person name="Sturgill D."/>
            <person name="Sutton G."/>
            <person name="Sutton G.G."/>
            <person name="Tao W."/>
            <person name="Teichmann S."/>
            <person name="Tobari Y.N."/>
            <person name="Tomimura Y."/>
            <person name="Tsolas J.M."/>
            <person name="Valente V.L."/>
            <person name="Venter E."/>
            <person name="Venter J.C."/>
            <person name="Vicario S."/>
            <person name="Vieira F.G."/>
            <person name="Vilella A.J."/>
            <person name="Villasante A."/>
            <person name="Walenz B."/>
            <person name="Wang J."/>
            <person name="Wasserman M."/>
            <person name="Watts T."/>
            <person name="Wilson D."/>
            <person name="Wilson R.K."/>
            <person name="Wing R.A."/>
            <person name="Wolfner M.F."/>
            <person name="Wong A."/>
            <person name="Wong G.K."/>
            <person name="Wu C.I."/>
            <person name="Wu G."/>
            <person name="Yamamoto D."/>
            <person name="Yang H.P."/>
            <person name="Yang S.P."/>
            <person name="Yorke J.A."/>
            <person name="Yoshida K."/>
            <person name="Zdobnov E."/>
            <person name="Zhang P."/>
            <person name="Zhang Y."/>
            <person name="Zimin A.V."/>
            <person name="Baldwin J."/>
            <person name="Abdouelleil A."/>
            <person name="Abdulkadir J."/>
            <person name="Abebe A."/>
            <person name="Abera B."/>
            <person name="Abreu J."/>
            <person name="Acer S.C."/>
            <person name="Aftuck L."/>
            <person name="Alexander A."/>
            <person name="An P."/>
            <person name="Anderson E."/>
            <person name="Anderson S."/>
            <person name="Arachi H."/>
            <person name="Azer M."/>
            <person name="Bachantsang P."/>
            <person name="Barry A."/>
            <person name="Bayul T."/>
            <person name="Berlin A."/>
            <person name="Bessette D."/>
            <person name="Bloom T."/>
            <person name="Blye J."/>
            <person name="Boguslavskiy L."/>
            <person name="Bonnet C."/>
            <person name="Boukhgalter B."/>
            <person name="Bourzgui I."/>
            <person name="Brown A."/>
            <person name="Cahill P."/>
            <person name="Channer S."/>
            <person name="Cheshatsang Y."/>
            <person name="Chuda L."/>
            <person name="Citroen M."/>
            <person name="Collymore A."/>
            <person name="Cooke P."/>
            <person name="Costello M."/>
            <person name="D'Aco K."/>
            <person name="Daza R."/>
            <person name="De Haan G."/>
            <person name="DeGray S."/>
            <person name="DeMaso C."/>
            <person name="Dhargay N."/>
            <person name="Dooley K."/>
            <person name="Dooley E."/>
            <person name="Doricent M."/>
            <person name="Dorje P."/>
            <person name="Dorjee K."/>
            <person name="Dupes A."/>
            <person name="Elong R."/>
            <person name="Falk J."/>
            <person name="Farina A."/>
            <person name="Faro S."/>
            <person name="Ferguson D."/>
            <person name="Fisher S."/>
            <person name="Foley C.D."/>
            <person name="Franke A."/>
            <person name="Friedrich D."/>
            <person name="Gadbois L."/>
            <person name="Gearin G."/>
            <person name="Gearin C.R."/>
            <person name="Giannoukos G."/>
            <person name="Goode T."/>
            <person name="Graham J."/>
            <person name="Grandbois E."/>
            <person name="Grewal S."/>
            <person name="Gyaltsen K."/>
            <person name="Hafez N."/>
            <person name="Hagos B."/>
            <person name="Hall J."/>
            <person name="Henson C."/>
            <person name="Hollinger A."/>
            <person name="Honan T."/>
            <person name="Huard M.D."/>
            <person name="Hughes L."/>
            <person name="Hurhula B."/>
            <person name="Husby M.E."/>
            <person name="Kamat A."/>
            <person name="Kanga B."/>
            <person name="Kashin S."/>
            <person name="Khazanovich D."/>
            <person name="Kisner P."/>
            <person name="Lance K."/>
            <person name="Lara M."/>
            <person name="Lee W."/>
            <person name="Lennon N."/>
            <person name="Letendre F."/>
            <person name="LeVine R."/>
            <person name="Lipovsky A."/>
            <person name="Liu X."/>
            <person name="Liu J."/>
            <person name="Liu S."/>
            <person name="Lokyitsang T."/>
            <person name="Lokyitsang Y."/>
            <person name="Lubonja R."/>
            <person name="Lui A."/>
            <person name="MacDonald P."/>
            <person name="Magnisalis V."/>
            <person name="Maru K."/>
            <person name="Matthews C."/>
            <person name="McCusker W."/>
            <person name="McDonough S."/>
            <person name="Mehta T."/>
            <person name="Meldrim J."/>
            <person name="Meneus L."/>
            <person name="Mihai O."/>
            <person name="Mihalev A."/>
            <person name="Mihova T."/>
            <person name="Mittelman R."/>
            <person name="Mlenga V."/>
            <person name="Montmayeur A."/>
            <person name="Mulrain L."/>
            <person name="Navidi A."/>
            <person name="Naylor J."/>
            <person name="Negash T."/>
            <person name="Nguyen T."/>
            <person name="Nguyen N."/>
            <person name="Nicol R."/>
            <person name="Norbu C."/>
            <person name="Norbu N."/>
            <person name="Novod N."/>
            <person name="O'Neill B."/>
            <person name="Osman S."/>
            <person name="Markiewicz E."/>
            <person name="Oyono O.L."/>
            <person name="Patti C."/>
            <person name="Phunkhang P."/>
            <person name="Pierre F."/>
            <person name="Priest M."/>
            <person name="Raghuraman S."/>
            <person name="Rege F."/>
            <person name="Reyes R."/>
            <person name="Rise C."/>
            <person name="Rogov P."/>
            <person name="Ross K."/>
            <person name="Ryan E."/>
            <person name="Settipalli S."/>
            <person name="Shea T."/>
            <person name="Sherpa N."/>
            <person name="Shi L."/>
            <person name="Shih D."/>
            <person name="Sparrow T."/>
            <person name="Spaulding J."/>
            <person name="Stalker J."/>
            <person name="Stange-Thomann N."/>
            <person name="Stavropoulos S."/>
            <person name="Stone C."/>
            <person name="Strader C."/>
            <person name="Tesfaye S."/>
            <person name="Thomson T."/>
            <person name="Thoulutsang Y."/>
            <person name="Thoulutsang D."/>
            <person name="Topham K."/>
            <person name="Topping I."/>
            <person name="Tsamla T."/>
            <person name="Vassiliev H."/>
            <person name="Vo A."/>
            <person name="Wangchuk T."/>
            <person name="Wangdi T."/>
            <person name="Weiand M."/>
            <person name="Wilkinson J."/>
            <person name="Wilson A."/>
            <person name="Yadav S."/>
            <person name="Young G."/>
            <person name="Yu Q."/>
            <person name="Zembek L."/>
            <person name="Zhong D."/>
            <person name="Zimmer A."/>
            <person name="Zwirko Z."/>
            <person name="Jaffe D.B."/>
            <person name="Alvarez P."/>
            <person name="Brockman W."/>
            <person name="Butler J."/>
            <person name="Chin C."/>
            <person name="Gnerre S."/>
            <person name="Grabherr M."/>
            <person name="Kleber M."/>
            <person name="Mauceli E."/>
            <person name="MacCallum I."/>
        </authorList>
    </citation>
    <scope>NUCLEOTIDE SEQUENCE [LARGE SCALE GENOMIC DNA]</scope>
    <source>
        <strain evidence="2">MSH-3 / Tucson 14011-0111.49</strain>
    </source>
</reference>
<name>B4H7P8_DROPE</name>
<keyword evidence="2" id="KW-1185">Reference proteome</keyword>
<dbReference type="Proteomes" id="UP000008744">
    <property type="component" value="Unassembled WGS sequence"/>
</dbReference>
<sequence length="89" mass="10374">MLPLPLPLKMSPTLQVFSVFICISLANSNTSGYKWHNKFVQSYQSTSKHQTRPERHTTRHHTWNDNEGHKIMIEPLLLLLLPAALLLRW</sequence>
<proteinExistence type="predicted"/>
<gene>
    <name evidence="1" type="primary">Dper\GL12766</name>
    <name evidence="1" type="ORF">Dper_GL12766</name>
</gene>